<evidence type="ECO:0000256" key="6">
    <source>
        <dbReference type="ARBA" id="ARBA00023136"/>
    </source>
</evidence>
<evidence type="ECO:0000256" key="3">
    <source>
        <dbReference type="ARBA" id="ARBA00022692"/>
    </source>
</evidence>
<dbReference type="InterPro" id="IPR006153">
    <property type="entry name" value="Cation/H_exchanger_TM"/>
</dbReference>
<dbReference type="Gene3D" id="1.20.1530.20">
    <property type="match status" value="1"/>
</dbReference>
<keyword evidence="2" id="KW-0813">Transport</keyword>
<evidence type="ECO:0000256" key="4">
    <source>
        <dbReference type="ARBA" id="ARBA00022989"/>
    </source>
</evidence>
<keyword evidence="4 7" id="KW-1133">Transmembrane helix</keyword>
<feature type="domain" description="Cation/H+ exchanger transmembrane" evidence="8">
    <location>
        <begin position="15"/>
        <end position="396"/>
    </location>
</feature>
<feature type="transmembrane region" description="Helical" evidence="7">
    <location>
        <begin position="313"/>
        <end position="337"/>
    </location>
</feature>
<feature type="transmembrane region" description="Helical" evidence="7">
    <location>
        <begin position="372"/>
        <end position="396"/>
    </location>
</feature>
<feature type="transmembrane region" description="Helical" evidence="7">
    <location>
        <begin position="66"/>
        <end position="86"/>
    </location>
</feature>
<organism evidence="9 10">
    <name type="scientific">Deinococcus roseus</name>
    <dbReference type="NCBI Taxonomy" id="392414"/>
    <lineage>
        <taxon>Bacteria</taxon>
        <taxon>Thermotogati</taxon>
        <taxon>Deinococcota</taxon>
        <taxon>Deinococci</taxon>
        <taxon>Deinococcales</taxon>
        <taxon>Deinococcaceae</taxon>
        <taxon>Deinococcus</taxon>
    </lineage>
</organism>
<feature type="transmembrane region" description="Helical" evidence="7">
    <location>
        <begin position="98"/>
        <end position="122"/>
    </location>
</feature>
<feature type="transmembrane region" description="Helical" evidence="7">
    <location>
        <begin position="36"/>
        <end position="54"/>
    </location>
</feature>
<keyword evidence="6 7" id="KW-0472">Membrane</keyword>
<dbReference type="Proteomes" id="UP000632222">
    <property type="component" value="Unassembled WGS sequence"/>
</dbReference>
<dbReference type="PANTHER" id="PTHR32468:SF0">
    <property type="entry name" value="K(+)_H(+) ANTIPORTER 1"/>
    <property type="match status" value="1"/>
</dbReference>
<reference evidence="10" key="1">
    <citation type="journal article" date="2019" name="Int. J. Syst. Evol. Microbiol.">
        <title>The Global Catalogue of Microorganisms (GCM) 10K type strain sequencing project: providing services to taxonomists for standard genome sequencing and annotation.</title>
        <authorList>
            <consortium name="The Broad Institute Genomics Platform"/>
            <consortium name="The Broad Institute Genome Sequencing Center for Infectious Disease"/>
            <person name="Wu L."/>
            <person name="Ma J."/>
        </authorList>
    </citation>
    <scope>NUCLEOTIDE SEQUENCE [LARGE SCALE GENOMIC DNA]</scope>
    <source>
        <strain evidence="10">JCM 14370</strain>
    </source>
</reference>
<dbReference type="RefSeq" id="WP_189001851.1">
    <property type="nucleotide sequence ID" value="NZ_BMOD01000004.1"/>
</dbReference>
<evidence type="ECO:0000313" key="9">
    <source>
        <dbReference type="EMBL" id="GGJ29390.1"/>
    </source>
</evidence>
<feature type="transmembrane region" description="Helical" evidence="7">
    <location>
        <begin position="233"/>
        <end position="252"/>
    </location>
</feature>
<dbReference type="PANTHER" id="PTHR32468">
    <property type="entry name" value="CATION/H + ANTIPORTER"/>
    <property type="match status" value="1"/>
</dbReference>
<comment type="subcellular location">
    <subcellularLocation>
        <location evidence="1">Membrane</location>
        <topology evidence="1">Multi-pass membrane protein</topology>
    </subcellularLocation>
</comment>
<dbReference type="InterPro" id="IPR038770">
    <property type="entry name" value="Na+/solute_symporter_sf"/>
</dbReference>
<feature type="transmembrane region" description="Helical" evidence="7">
    <location>
        <begin position="168"/>
        <end position="193"/>
    </location>
</feature>
<evidence type="ECO:0000256" key="2">
    <source>
        <dbReference type="ARBA" id="ARBA00022448"/>
    </source>
</evidence>
<name>A0ABQ2CX31_9DEIO</name>
<feature type="transmembrane region" description="Helical" evidence="7">
    <location>
        <begin position="199"/>
        <end position="221"/>
    </location>
</feature>
<dbReference type="InterPro" id="IPR050794">
    <property type="entry name" value="CPA2_transporter"/>
</dbReference>
<proteinExistence type="predicted"/>
<gene>
    <name evidence="9" type="ORF">GCM10008938_14390</name>
</gene>
<keyword evidence="5" id="KW-0406">Ion transport</keyword>
<evidence type="ECO:0000256" key="5">
    <source>
        <dbReference type="ARBA" id="ARBA00023065"/>
    </source>
</evidence>
<keyword evidence="3 7" id="KW-0812">Transmembrane</keyword>
<feature type="transmembrane region" description="Helical" evidence="7">
    <location>
        <begin position="258"/>
        <end position="276"/>
    </location>
</feature>
<dbReference type="Pfam" id="PF00999">
    <property type="entry name" value="Na_H_Exchanger"/>
    <property type="match status" value="1"/>
</dbReference>
<feature type="transmembrane region" description="Helical" evidence="7">
    <location>
        <begin position="6"/>
        <end position="24"/>
    </location>
</feature>
<keyword evidence="10" id="KW-1185">Reference proteome</keyword>
<sequence length="416" mass="44734">MSLTLMFLQLAVILLVARLVGLLMRRMGQPQVIGEILAGIALGPSLLGLMAPTVQHALFPAESVGLLKNLSSLGLVLFMFLVGLELDLQQIQKMYRKAINISIGGMVLPLLLGIGAGAFLMSYPEYLAASQTPLVGVLFLGVALSVTAFPVLARILSEFGMTRTRLGALALASAAIDDVVAWLLLAGVLVLARGNSEHAVVQGAGTMVFLLVCSLVLRPMLRWLADFLSQKQATDWALPIWMVLLFLCASATEYLEMHYVMGAFLFGMISPRGWVVQAMEQRIAPLTTQLMLPIFFVISGLNTQLNLLSSISGWLVALLMIFLASAGKLVGCGWLAWRSGESRGDALALAGLMNARGLMELVMLNIGLQMGLIGPLLFSIMVLMAVVTTMLATPIFQLGMRWSGQQMGETSAKTPQ</sequence>
<feature type="transmembrane region" description="Helical" evidence="7">
    <location>
        <begin position="283"/>
        <end position="301"/>
    </location>
</feature>
<evidence type="ECO:0000256" key="7">
    <source>
        <dbReference type="SAM" id="Phobius"/>
    </source>
</evidence>
<protein>
    <recommendedName>
        <fullName evidence="8">Cation/H+ exchanger transmembrane domain-containing protein</fullName>
    </recommendedName>
</protein>
<accession>A0ABQ2CX31</accession>
<comment type="caution">
    <text evidence="9">The sequence shown here is derived from an EMBL/GenBank/DDBJ whole genome shotgun (WGS) entry which is preliminary data.</text>
</comment>
<feature type="transmembrane region" description="Helical" evidence="7">
    <location>
        <begin position="134"/>
        <end position="156"/>
    </location>
</feature>
<evidence type="ECO:0000256" key="1">
    <source>
        <dbReference type="ARBA" id="ARBA00004141"/>
    </source>
</evidence>
<evidence type="ECO:0000259" key="8">
    <source>
        <dbReference type="Pfam" id="PF00999"/>
    </source>
</evidence>
<evidence type="ECO:0000313" key="10">
    <source>
        <dbReference type="Proteomes" id="UP000632222"/>
    </source>
</evidence>
<dbReference type="EMBL" id="BMOD01000004">
    <property type="protein sequence ID" value="GGJ29390.1"/>
    <property type="molecule type" value="Genomic_DNA"/>
</dbReference>